<dbReference type="Pfam" id="PF13520">
    <property type="entry name" value="AA_permease_2"/>
    <property type="match status" value="1"/>
</dbReference>
<dbReference type="Proteomes" id="UP001465755">
    <property type="component" value="Unassembled WGS sequence"/>
</dbReference>
<accession>A0AAW1NY07</accession>
<feature type="transmembrane region" description="Helical" evidence="6">
    <location>
        <begin position="280"/>
        <end position="302"/>
    </location>
</feature>
<feature type="transmembrane region" description="Helical" evidence="6">
    <location>
        <begin position="191"/>
        <end position="215"/>
    </location>
</feature>
<proteinExistence type="predicted"/>
<keyword evidence="3 6" id="KW-0812">Transmembrane</keyword>
<name>A0AAW1NY07_9CHLO</name>
<feature type="transmembrane region" description="Helical" evidence="6">
    <location>
        <begin position="133"/>
        <end position="154"/>
    </location>
</feature>
<evidence type="ECO:0000313" key="8">
    <source>
        <dbReference type="Proteomes" id="UP001465755"/>
    </source>
</evidence>
<keyword evidence="8" id="KW-1185">Reference proteome</keyword>
<evidence type="ECO:0000256" key="2">
    <source>
        <dbReference type="ARBA" id="ARBA00022448"/>
    </source>
</evidence>
<feature type="transmembrane region" description="Helical" evidence="6">
    <location>
        <begin position="484"/>
        <end position="505"/>
    </location>
</feature>
<keyword evidence="2" id="KW-0813">Transport</keyword>
<protein>
    <recommendedName>
        <fullName evidence="9">Amino acid transporter</fullName>
    </recommendedName>
</protein>
<comment type="caution">
    <text evidence="7">The sequence shown here is derived from an EMBL/GenBank/DDBJ whole genome shotgun (WGS) entry which is preliminary data.</text>
</comment>
<comment type="subcellular location">
    <subcellularLocation>
        <location evidence="1">Membrane</location>
        <topology evidence="1">Multi-pass membrane protein</topology>
    </subcellularLocation>
</comment>
<evidence type="ECO:0000256" key="6">
    <source>
        <dbReference type="SAM" id="Phobius"/>
    </source>
</evidence>
<feature type="transmembrane region" description="Helical" evidence="6">
    <location>
        <begin position="79"/>
        <end position="97"/>
    </location>
</feature>
<evidence type="ECO:0000256" key="4">
    <source>
        <dbReference type="ARBA" id="ARBA00022989"/>
    </source>
</evidence>
<dbReference type="PROSITE" id="PS00218">
    <property type="entry name" value="AMINO_ACID_PERMEASE_1"/>
    <property type="match status" value="1"/>
</dbReference>
<evidence type="ECO:0008006" key="9">
    <source>
        <dbReference type="Google" id="ProtNLM"/>
    </source>
</evidence>
<feature type="transmembrane region" description="Helical" evidence="6">
    <location>
        <begin position="415"/>
        <end position="434"/>
    </location>
</feature>
<feature type="transmembrane region" description="Helical" evidence="6">
    <location>
        <begin position="455"/>
        <end position="478"/>
    </location>
</feature>
<reference evidence="7 8" key="1">
    <citation type="journal article" date="2024" name="Nat. Commun.">
        <title>Phylogenomics reveals the evolutionary origins of lichenization in chlorophyte algae.</title>
        <authorList>
            <person name="Puginier C."/>
            <person name="Libourel C."/>
            <person name="Otte J."/>
            <person name="Skaloud P."/>
            <person name="Haon M."/>
            <person name="Grisel S."/>
            <person name="Petersen M."/>
            <person name="Berrin J.G."/>
            <person name="Delaux P.M."/>
            <person name="Dal Grande F."/>
            <person name="Keller J."/>
        </authorList>
    </citation>
    <scope>NUCLEOTIDE SEQUENCE [LARGE SCALE GENOMIC DNA]</scope>
    <source>
        <strain evidence="7 8">SAG 2036</strain>
    </source>
</reference>
<dbReference type="GO" id="GO:0006865">
    <property type="term" value="P:amino acid transport"/>
    <property type="evidence" value="ECO:0007669"/>
    <property type="project" value="InterPro"/>
</dbReference>
<feature type="transmembrane region" description="Helical" evidence="6">
    <location>
        <begin position="166"/>
        <end position="185"/>
    </location>
</feature>
<keyword evidence="4 6" id="KW-1133">Transmembrane helix</keyword>
<feature type="transmembrane region" description="Helical" evidence="6">
    <location>
        <begin position="243"/>
        <end position="260"/>
    </location>
</feature>
<dbReference type="PANTHER" id="PTHR45649">
    <property type="entry name" value="AMINO-ACID PERMEASE BAT1"/>
    <property type="match status" value="1"/>
</dbReference>
<organism evidence="7 8">
    <name type="scientific">Symbiochloris irregularis</name>
    <dbReference type="NCBI Taxonomy" id="706552"/>
    <lineage>
        <taxon>Eukaryota</taxon>
        <taxon>Viridiplantae</taxon>
        <taxon>Chlorophyta</taxon>
        <taxon>core chlorophytes</taxon>
        <taxon>Trebouxiophyceae</taxon>
        <taxon>Trebouxiales</taxon>
        <taxon>Trebouxiaceae</taxon>
        <taxon>Symbiochloris</taxon>
    </lineage>
</organism>
<feature type="transmembrane region" description="Helical" evidence="6">
    <location>
        <begin position="335"/>
        <end position="358"/>
    </location>
</feature>
<dbReference type="PANTHER" id="PTHR45649:SF26">
    <property type="entry name" value="OS04G0435100 PROTEIN"/>
    <property type="match status" value="1"/>
</dbReference>
<keyword evidence="5 6" id="KW-0472">Membrane</keyword>
<gene>
    <name evidence="7" type="ORF">WJX73_005319</name>
</gene>
<dbReference type="GO" id="GO:0022857">
    <property type="term" value="F:transmembrane transporter activity"/>
    <property type="evidence" value="ECO:0007669"/>
    <property type="project" value="InterPro"/>
</dbReference>
<feature type="transmembrane region" description="Helical" evidence="6">
    <location>
        <begin position="49"/>
        <end position="73"/>
    </location>
</feature>
<feature type="transmembrane region" description="Helical" evidence="6">
    <location>
        <begin position="391"/>
        <end position="409"/>
    </location>
</feature>
<evidence type="ECO:0000256" key="5">
    <source>
        <dbReference type="ARBA" id="ARBA00023136"/>
    </source>
</evidence>
<dbReference type="GO" id="GO:0016020">
    <property type="term" value="C:membrane"/>
    <property type="evidence" value="ECO:0007669"/>
    <property type="project" value="UniProtKB-SubCell"/>
</dbReference>
<sequence length="543" mass="58089">MLQKCRLFSGRRAQTASFKAAVTSNDEAVLAKLGVEAVFDRQLTTVTNFACAFGIIAVPATIPSTFQLAWANGGPAACMYGWLIVSGCSMLVGLAMAEITSALPSCGGPFFWATILGGRGGPFLGWITGWYNLLGQIAITTAAAAAPVVMLNAMLQLAWEYSLSPLAQYGIFLGFIALAGVLNSMPGRVLANFIAFTLFWNFASVVIMALTLPAVQPFHRPAKFLWATYYDVMQTSTGITNNVYLFLQGTLMGAYCIIGFDSCAHMSEETVGAGLSAPYAILLAISTSAVLGYCLLIAMLFCVPNPDDLLTGPANGFAAAQLFYDVFYARFHSGFGGMLLLLVPASAMLLCLLVCMMAGSRMIFSFARNGGVPFSSYFGRVHAQLRTPLRAVWLLAGASALFGLPQLFSTVVFNAVVSITCVGLLISYAIPIACRRTISRSTFVPGPFNLGKYSAVVGWGAVAWISLASVCFCLPTAYPVASNTFNYSSVAVGIVFVGTVGSWVFPKWGARQWFLGPKLPPKLLNTWLSRKDAMTARRSPVRV</sequence>
<dbReference type="PIRSF" id="PIRSF006060">
    <property type="entry name" value="AA_transporter"/>
    <property type="match status" value="1"/>
</dbReference>
<evidence type="ECO:0000313" key="7">
    <source>
        <dbReference type="EMBL" id="KAK9798973.1"/>
    </source>
</evidence>
<evidence type="ECO:0000256" key="1">
    <source>
        <dbReference type="ARBA" id="ARBA00004141"/>
    </source>
</evidence>
<dbReference type="InterPro" id="IPR004840">
    <property type="entry name" value="Amino_acid_permease_CS"/>
</dbReference>
<evidence type="ECO:0000256" key="3">
    <source>
        <dbReference type="ARBA" id="ARBA00022692"/>
    </source>
</evidence>
<dbReference type="AlphaFoldDB" id="A0AAW1NY07"/>
<dbReference type="InterPro" id="IPR002293">
    <property type="entry name" value="AA/rel_permease1"/>
</dbReference>
<dbReference type="EMBL" id="JALJOQ010000093">
    <property type="protein sequence ID" value="KAK9798973.1"/>
    <property type="molecule type" value="Genomic_DNA"/>
</dbReference>
<dbReference type="Gene3D" id="1.20.1740.10">
    <property type="entry name" value="Amino acid/polyamine transporter I"/>
    <property type="match status" value="1"/>
</dbReference>